<accession>A0ACC4D3X3</accession>
<evidence type="ECO:0000313" key="1">
    <source>
        <dbReference type="EMBL" id="KAL3612118.1"/>
    </source>
</evidence>
<evidence type="ECO:0000313" key="2">
    <source>
        <dbReference type="Proteomes" id="UP000309997"/>
    </source>
</evidence>
<gene>
    <name evidence="1" type="ORF">D5086_003138</name>
</gene>
<dbReference type="Proteomes" id="UP000309997">
    <property type="component" value="Unassembled WGS sequence"/>
</dbReference>
<comment type="caution">
    <text evidence="1">The sequence shown here is derived from an EMBL/GenBank/DDBJ whole genome shotgun (WGS) entry which is preliminary data.</text>
</comment>
<proteinExistence type="predicted"/>
<dbReference type="EMBL" id="RCHU02000001">
    <property type="protein sequence ID" value="KAL3612118.1"/>
    <property type="molecule type" value="Genomic_DNA"/>
</dbReference>
<sequence length="175" mass="19244">MEGVGSRLGRSSSRYGPSATATVLNGPVRKWKRKWVHVSPSPTLNYRNNSHSNGNSNNNNGSRLLLCRWTPLPPSAAAAATSPSEDPPKRKFRYTPVRFGIRSVTSVLSKRVLIHGSEMNDISFGEMSKQDSNMKHLDLDLDLRLKGLNSDLDSVGQSEEDQVKKASSGGFWTSD</sequence>
<name>A0ACC4D3X3_POPAL</name>
<keyword evidence="2" id="KW-1185">Reference proteome</keyword>
<protein>
    <submittedName>
        <fullName evidence="1">Uncharacterized protein</fullName>
    </submittedName>
</protein>
<organism evidence="1 2">
    <name type="scientific">Populus alba</name>
    <name type="common">White poplar</name>
    <dbReference type="NCBI Taxonomy" id="43335"/>
    <lineage>
        <taxon>Eukaryota</taxon>
        <taxon>Viridiplantae</taxon>
        <taxon>Streptophyta</taxon>
        <taxon>Embryophyta</taxon>
        <taxon>Tracheophyta</taxon>
        <taxon>Spermatophyta</taxon>
        <taxon>Magnoliopsida</taxon>
        <taxon>eudicotyledons</taxon>
        <taxon>Gunneridae</taxon>
        <taxon>Pentapetalae</taxon>
        <taxon>rosids</taxon>
        <taxon>fabids</taxon>
        <taxon>Malpighiales</taxon>
        <taxon>Salicaceae</taxon>
        <taxon>Saliceae</taxon>
        <taxon>Populus</taxon>
    </lineage>
</organism>
<reference evidence="1 2" key="1">
    <citation type="journal article" date="2024" name="Plant Biotechnol. J.">
        <title>Genome and CRISPR/Cas9 system of a widespread forest tree (Populus alba) in the world.</title>
        <authorList>
            <person name="Liu Y.J."/>
            <person name="Jiang P.F."/>
            <person name="Han X.M."/>
            <person name="Li X.Y."/>
            <person name="Wang H.M."/>
            <person name="Wang Y.J."/>
            <person name="Wang X.X."/>
            <person name="Zeng Q.Y."/>
        </authorList>
    </citation>
    <scope>NUCLEOTIDE SEQUENCE [LARGE SCALE GENOMIC DNA]</scope>
    <source>
        <strain evidence="2">cv. PAL-ZL1</strain>
    </source>
</reference>